<feature type="coiled-coil region" evidence="2">
    <location>
        <begin position="117"/>
        <end position="144"/>
    </location>
</feature>
<evidence type="ECO:0000313" key="5">
    <source>
        <dbReference type="Proteomes" id="UP001500945"/>
    </source>
</evidence>
<dbReference type="RefSeq" id="WP_345205075.1">
    <property type="nucleotide sequence ID" value="NZ_BAABGM010000012.1"/>
</dbReference>
<evidence type="ECO:0000313" key="4">
    <source>
        <dbReference type="EMBL" id="GAA4405437.1"/>
    </source>
</evidence>
<reference evidence="5" key="1">
    <citation type="journal article" date="2019" name="Int. J. Syst. Evol. Microbiol.">
        <title>The Global Catalogue of Microorganisms (GCM) 10K type strain sequencing project: providing services to taxonomists for standard genome sequencing and annotation.</title>
        <authorList>
            <consortium name="The Broad Institute Genomics Platform"/>
            <consortium name="The Broad Institute Genome Sequencing Center for Infectious Disease"/>
            <person name="Wu L."/>
            <person name="Ma J."/>
        </authorList>
    </citation>
    <scope>NUCLEOTIDE SEQUENCE [LARGE SCALE GENOMIC DNA]</scope>
    <source>
        <strain evidence="5">JCM 17809</strain>
    </source>
</reference>
<sequence length="286" mass="29731">MSTPDAAPDLDPEGVDREGVDPERVDPEGVAPEGSDPEGPGPARGPQRAWRRLLRAGSPRATRANVLAMVLAGALGFAIIAQVRQTSIEGLETLREDELVRIFAGVDQDGDRLADDIRGLESSLELLQSQSTNEEEAQRAAQERLDALGILAGTAPATGPGIVLTIGGLDGRVGAPIVLDTIQELRDAGAEAIQIGDVRVVADTWISESDGELTVSGTKVAAPYVIRAIGDANTLAGAMEIPGGVSATVRRAGGGTDTQIRDEVDVDALLSLTPPQYARPVPTTTP</sequence>
<dbReference type="PANTHER" id="PTHR37313">
    <property type="entry name" value="UPF0749 PROTEIN RV1825"/>
    <property type="match status" value="1"/>
</dbReference>
<comment type="caution">
    <text evidence="4">The sequence shown here is derived from an EMBL/GenBank/DDBJ whole genome shotgun (WGS) entry which is preliminary data.</text>
</comment>
<gene>
    <name evidence="4" type="ORF">GCM10023168_19100</name>
</gene>
<evidence type="ECO:0000256" key="1">
    <source>
        <dbReference type="ARBA" id="ARBA00009108"/>
    </source>
</evidence>
<feature type="compositionally biased region" description="Basic and acidic residues" evidence="3">
    <location>
        <begin position="14"/>
        <end position="27"/>
    </location>
</feature>
<organism evidence="4 5">
    <name type="scientific">Fodinibacter luteus</name>
    <dbReference type="NCBI Taxonomy" id="552064"/>
    <lineage>
        <taxon>Bacteria</taxon>
        <taxon>Bacillati</taxon>
        <taxon>Actinomycetota</taxon>
        <taxon>Actinomycetes</taxon>
        <taxon>Micrococcales</taxon>
        <taxon>Intrasporangiaceae</taxon>
        <taxon>Fodinibacter (ex Wang et al. 2009)</taxon>
    </lineage>
</organism>
<proteinExistence type="inferred from homology"/>
<name>A0ABP8KFC8_9MICO</name>
<dbReference type="InterPro" id="IPR010273">
    <property type="entry name" value="DUF881"/>
</dbReference>
<dbReference type="EMBL" id="BAABGM010000012">
    <property type="protein sequence ID" value="GAA4405437.1"/>
    <property type="molecule type" value="Genomic_DNA"/>
</dbReference>
<dbReference type="Gene3D" id="3.30.70.1880">
    <property type="entry name" value="Protein of unknown function DUF881"/>
    <property type="match status" value="1"/>
</dbReference>
<accession>A0ABP8KFC8</accession>
<feature type="region of interest" description="Disordered" evidence="3">
    <location>
        <begin position="1"/>
        <end position="47"/>
    </location>
</feature>
<dbReference type="PANTHER" id="PTHR37313:SF2">
    <property type="entry name" value="UPF0749 PROTEIN YLXX"/>
    <property type="match status" value="1"/>
</dbReference>
<evidence type="ECO:0000256" key="3">
    <source>
        <dbReference type="SAM" id="MobiDB-lite"/>
    </source>
</evidence>
<keyword evidence="2" id="KW-0175">Coiled coil</keyword>
<evidence type="ECO:0000256" key="2">
    <source>
        <dbReference type="SAM" id="Coils"/>
    </source>
</evidence>
<protein>
    <submittedName>
        <fullName evidence="4">DUF881 domain-containing protein</fullName>
    </submittedName>
</protein>
<dbReference type="Pfam" id="PF05949">
    <property type="entry name" value="DUF881"/>
    <property type="match status" value="1"/>
</dbReference>
<keyword evidence="5" id="KW-1185">Reference proteome</keyword>
<dbReference type="Proteomes" id="UP001500945">
    <property type="component" value="Unassembled WGS sequence"/>
</dbReference>
<comment type="similarity">
    <text evidence="1">Belongs to the UPF0749 family.</text>
</comment>